<name>A0A328CAH7_9DELT</name>
<feature type="domain" description="Beta-ketoacyl-[acyl-carrier-protein] synthase III C-terminal" evidence="3">
    <location>
        <begin position="255"/>
        <end position="338"/>
    </location>
</feature>
<dbReference type="SUPFAM" id="SSF53901">
    <property type="entry name" value="Thiolase-like"/>
    <property type="match status" value="1"/>
</dbReference>
<keyword evidence="2" id="KW-0012">Acyltransferase</keyword>
<proteinExistence type="predicted"/>
<evidence type="ECO:0000313" key="4">
    <source>
        <dbReference type="EMBL" id="RAL24004.1"/>
    </source>
</evidence>
<evidence type="ECO:0000256" key="1">
    <source>
        <dbReference type="ARBA" id="ARBA00022679"/>
    </source>
</evidence>
<dbReference type="InterPro" id="IPR016039">
    <property type="entry name" value="Thiolase-like"/>
</dbReference>
<evidence type="ECO:0000256" key="2">
    <source>
        <dbReference type="ARBA" id="ARBA00023315"/>
    </source>
</evidence>
<comment type="caution">
    <text evidence="4">The sequence shown here is derived from an EMBL/GenBank/DDBJ whole genome shotgun (WGS) entry which is preliminary data.</text>
</comment>
<dbReference type="NCBIfam" id="NF006720">
    <property type="entry name" value="PRK09258.1"/>
    <property type="match status" value="1"/>
</dbReference>
<dbReference type="AlphaFoldDB" id="A0A328CAH7"/>
<dbReference type="EMBL" id="QHKO01000002">
    <property type="protein sequence ID" value="RAL24004.1"/>
    <property type="molecule type" value="Genomic_DNA"/>
</dbReference>
<dbReference type="RefSeq" id="WP_111729257.1">
    <property type="nucleotide sequence ID" value="NZ_QHKO01000002.1"/>
</dbReference>
<keyword evidence="1" id="KW-0808">Transferase</keyword>
<protein>
    <submittedName>
        <fullName evidence="4">3-oxoacyl-ACP synthase III</fullName>
    </submittedName>
</protein>
<dbReference type="GO" id="GO:0016746">
    <property type="term" value="F:acyltransferase activity"/>
    <property type="evidence" value="ECO:0007669"/>
    <property type="project" value="UniProtKB-KW"/>
</dbReference>
<dbReference type="Gene3D" id="3.40.47.10">
    <property type="match status" value="2"/>
</dbReference>
<dbReference type="GO" id="GO:0044550">
    <property type="term" value="P:secondary metabolite biosynthetic process"/>
    <property type="evidence" value="ECO:0007669"/>
    <property type="project" value="TreeGrafter"/>
</dbReference>
<dbReference type="PANTHER" id="PTHR34069:SF3">
    <property type="entry name" value="ACYL-COA:ACYL-COA ALKYLTRANSFERASE"/>
    <property type="match status" value="1"/>
</dbReference>
<dbReference type="InterPro" id="IPR013747">
    <property type="entry name" value="ACP_syn_III_C"/>
</dbReference>
<dbReference type="Pfam" id="PF08541">
    <property type="entry name" value="ACP_syn_III_C"/>
    <property type="match status" value="1"/>
</dbReference>
<dbReference type="OrthoDB" id="9788274at2"/>
<dbReference type="PANTHER" id="PTHR34069">
    <property type="entry name" value="3-OXOACYL-[ACYL-CARRIER-PROTEIN] SYNTHASE 3"/>
    <property type="match status" value="1"/>
</dbReference>
<dbReference type="CDD" id="cd00830">
    <property type="entry name" value="KAS_III"/>
    <property type="match status" value="1"/>
</dbReference>
<reference evidence="4 5" key="1">
    <citation type="submission" date="2018-05" db="EMBL/GenBank/DDBJ databases">
        <title>Lujinxingia marina gen. nov. sp. nov., a new facultative anaerobic member of the class Deltaproteobacteria, and proposal of Lujinxingaceae fam. nov.</title>
        <authorList>
            <person name="Li C.-M."/>
        </authorList>
    </citation>
    <scope>NUCLEOTIDE SEQUENCE [LARGE SCALE GENOMIC DNA]</scope>
    <source>
        <strain evidence="4 5">B210</strain>
    </source>
</reference>
<gene>
    <name evidence="4" type="ORF">DL240_06650</name>
</gene>
<accession>A0A328CAH7</accession>
<keyword evidence="5" id="KW-1185">Reference proteome</keyword>
<sequence>MSVVKFEHVGVAAIAEMRAPRAMSSAEIESRLESAMARAGLPPGLIYQLTGIAERRVWPPGVLASVPAAMAGRKALERSDVSRERIGVLVSTSVCKDYIEPSVASMVHRTLELGSHCLNFDVGNACLGFLNGVMIVGDMIERGSIEFGMIVDGESSLEVIEATIARLNEPGFPVEKMREQLATLTLGSGAAAMVLGRRELLNDGAPQVIGAVTEAATEHNDLCRGQRDWMETDAAMLLVRGVELGQRTFARAQAELGWSPGALDLVCAHQVSAVHMTRVAEALGLSMDRFLKIYHDHGNVGPASIPIALAKAVDQGRVGPGARVGLMGIGSGLNASMMEIRF</sequence>
<organism evidence="4 5">
    <name type="scientific">Lujinxingia litoralis</name>
    <dbReference type="NCBI Taxonomy" id="2211119"/>
    <lineage>
        <taxon>Bacteria</taxon>
        <taxon>Deltaproteobacteria</taxon>
        <taxon>Bradymonadales</taxon>
        <taxon>Lujinxingiaceae</taxon>
        <taxon>Lujinxingia</taxon>
    </lineage>
</organism>
<dbReference type="Proteomes" id="UP000249169">
    <property type="component" value="Unassembled WGS sequence"/>
</dbReference>
<evidence type="ECO:0000259" key="3">
    <source>
        <dbReference type="Pfam" id="PF08541"/>
    </source>
</evidence>
<evidence type="ECO:0000313" key="5">
    <source>
        <dbReference type="Proteomes" id="UP000249169"/>
    </source>
</evidence>